<sequence length="98" mass="10714">MPLYNYVCSTCGPFDAWSPMAHADSPCACPDCNRPSTRDVAAPHLSLMNGTLRKALTRSESSTSEPKRVKRAHLANCGCKMCGGSKKSSPMRRWMIGH</sequence>
<protein>
    <submittedName>
        <fullName evidence="1">Zinc ribbon domain-containing protein</fullName>
    </submittedName>
</protein>
<name>A0ACC5QY90_9HYPH</name>
<dbReference type="EMBL" id="JAENHL010000004">
    <property type="protein sequence ID" value="MBK1865359.1"/>
    <property type="molecule type" value="Genomic_DNA"/>
</dbReference>
<proteinExistence type="predicted"/>
<reference evidence="1" key="1">
    <citation type="submission" date="2021-01" db="EMBL/GenBank/DDBJ databases">
        <authorList>
            <person name="Sun Q."/>
        </authorList>
    </citation>
    <scope>NUCLEOTIDE SEQUENCE</scope>
    <source>
        <strain evidence="1">YIM B02566</strain>
    </source>
</reference>
<gene>
    <name evidence="1" type="ORF">JHL16_03265</name>
</gene>
<evidence type="ECO:0000313" key="2">
    <source>
        <dbReference type="Proteomes" id="UP000616151"/>
    </source>
</evidence>
<organism evidence="1 2">
    <name type="scientific">Taklimakanibacter albus</name>
    <dbReference type="NCBI Taxonomy" id="2800327"/>
    <lineage>
        <taxon>Bacteria</taxon>
        <taxon>Pseudomonadati</taxon>
        <taxon>Pseudomonadota</taxon>
        <taxon>Alphaproteobacteria</taxon>
        <taxon>Hyphomicrobiales</taxon>
        <taxon>Aestuariivirgaceae</taxon>
        <taxon>Taklimakanibacter</taxon>
    </lineage>
</organism>
<evidence type="ECO:0000313" key="1">
    <source>
        <dbReference type="EMBL" id="MBK1865359.1"/>
    </source>
</evidence>
<comment type="caution">
    <text evidence="1">The sequence shown here is derived from an EMBL/GenBank/DDBJ whole genome shotgun (WGS) entry which is preliminary data.</text>
</comment>
<keyword evidence="2" id="KW-1185">Reference proteome</keyword>
<dbReference type="Proteomes" id="UP000616151">
    <property type="component" value="Unassembled WGS sequence"/>
</dbReference>
<accession>A0ACC5QY90</accession>